<dbReference type="PANTHER" id="PTHR43792:SF1">
    <property type="entry name" value="N-ACETYLTRANSFERASE DOMAIN-CONTAINING PROTEIN"/>
    <property type="match status" value="1"/>
</dbReference>
<dbReference type="EMBL" id="CP079981">
    <property type="protein sequence ID" value="QYA42712.1"/>
    <property type="molecule type" value="Genomic_DNA"/>
</dbReference>
<evidence type="ECO:0000313" key="2">
    <source>
        <dbReference type="EMBL" id="QYA42712.1"/>
    </source>
</evidence>
<sequence length="180" mass="21096">MYIKAERLVIRNFKASDIDDVYQIYENEETCKYLLHDAWNISNKEENFTNLLMKSDLDNDCAVNLAVSFNDKVIGVFHAWYTGMKQTIEVGFSFSNEFSGKGYATETLLVMLEYIFNNYEVHRIQAVCDDRNIASKKLCLKVGMRKEAHFIKDYWNKGEWTSSYVFGILKEEQRAYKKNA</sequence>
<dbReference type="Pfam" id="PF13302">
    <property type="entry name" value="Acetyltransf_3"/>
    <property type="match status" value="1"/>
</dbReference>
<organism evidence="2 3">
    <name type="scientific">Macrococcoides bohemicum</name>
    <dbReference type="NCBI Taxonomy" id="1903056"/>
    <lineage>
        <taxon>Bacteria</taxon>
        <taxon>Bacillati</taxon>
        <taxon>Bacillota</taxon>
        <taxon>Bacilli</taxon>
        <taxon>Bacillales</taxon>
        <taxon>Staphylococcaceae</taxon>
        <taxon>Macrococcoides</taxon>
    </lineage>
</organism>
<evidence type="ECO:0000259" key="1">
    <source>
        <dbReference type="PROSITE" id="PS51186"/>
    </source>
</evidence>
<keyword evidence="3" id="KW-1185">Reference proteome</keyword>
<dbReference type="Proteomes" id="UP000826802">
    <property type="component" value="Chromosome"/>
</dbReference>
<dbReference type="AlphaFoldDB" id="A0AAJ4PBC7"/>
<feature type="domain" description="N-acetyltransferase" evidence="1">
    <location>
        <begin position="8"/>
        <end position="171"/>
    </location>
</feature>
<reference evidence="2 3" key="1">
    <citation type="submission" date="2021-07" db="EMBL/GenBank/DDBJ databases">
        <title>Prevalence and characterization of methicillin-resistant Macrococcus spp. in food producing animals and meat in Switzerland in 2019.</title>
        <authorList>
            <person name="Keller J.E."/>
            <person name="Schwendener S."/>
            <person name="Neuenschwander J."/>
            <person name="Overesch G."/>
            <person name="Perreten V."/>
        </authorList>
    </citation>
    <scope>NUCLEOTIDE SEQUENCE [LARGE SCALE GENOMIC DNA]</scope>
    <source>
        <strain evidence="2 3">19Msa0936</strain>
    </source>
</reference>
<proteinExistence type="predicted"/>
<dbReference type="PROSITE" id="PS51186">
    <property type="entry name" value="GNAT"/>
    <property type="match status" value="1"/>
</dbReference>
<dbReference type="InterPro" id="IPR051531">
    <property type="entry name" value="N-acetyltransferase"/>
</dbReference>
<dbReference type="InterPro" id="IPR000182">
    <property type="entry name" value="GNAT_dom"/>
</dbReference>
<accession>A0AAJ4PBC7</accession>
<protein>
    <submittedName>
        <fullName evidence="2">GNAT family N-acetyltransferase</fullName>
    </submittedName>
</protein>
<dbReference type="RefSeq" id="WP_219503437.1">
    <property type="nucleotide sequence ID" value="NZ_CP079981.1"/>
</dbReference>
<gene>
    <name evidence="2" type="ORF">KYI11_01875</name>
</gene>
<name>A0AAJ4PBC7_9STAP</name>
<dbReference type="PANTHER" id="PTHR43792">
    <property type="entry name" value="GNAT FAMILY, PUTATIVE (AFU_ORTHOLOGUE AFUA_3G00765)-RELATED-RELATED"/>
    <property type="match status" value="1"/>
</dbReference>
<evidence type="ECO:0000313" key="3">
    <source>
        <dbReference type="Proteomes" id="UP000826802"/>
    </source>
</evidence>
<dbReference type="GO" id="GO:0016747">
    <property type="term" value="F:acyltransferase activity, transferring groups other than amino-acyl groups"/>
    <property type="evidence" value="ECO:0007669"/>
    <property type="project" value="InterPro"/>
</dbReference>